<sequence>MAYCGCRTPRECGTPARLLGSLVESLSETLSIGLLLQTVERHCKVLPSYCCVWSSCDAPDVLSCIASLRRALKEPRPFCMTVSCALGQELPRLVLNKYKASDPATLHTLSM</sequence>
<protein>
    <submittedName>
        <fullName evidence="1">Uncharacterized protein</fullName>
    </submittedName>
</protein>
<evidence type="ECO:0000313" key="2">
    <source>
        <dbReference type="Proteomes" id="UP000827986"/>
    </source>
</evidence>
<proteinExistence type="predicted"/>
<comment type="caution">
    <text evidence="1">The sequence shown here is derived from an EMBL/GenBank/DDBJ whole genome shotgun (WGS) entry which is preliminary data.</text>
</comment>
<evidence type="ECO:0000313" key="1">
    <source>
        <dbReference type="EMBL" id="KAH1174149.1"/>
    </source>
</evidence>
<organism evidence="1 2">
    <name type="scientific">Mauremys mutica</name>
    <name type="common">yellowpond turtle</name>
    <dbReference type="NCBI Taxonomy" id="74926"/>
    <lineage>
        <taxon>Eukaryota</taxon>
        <taxon>Metazoa</taxon>
        <taxon>Chordata</taxon>
        <taxon>Craniata</taxon>
        <taxon>Vertebrata</taxon>
        <taxon>Euteleostomi</taxon>
        <taxon>Archelosauria</taxon>
        <taxon>Testudinata</taxon>
        <taxon>Testudines</taxon>
        <taxon>Cryptodira</taxon>
        <taxon>Durocryptodira</taxon>
        <taxon>Testudinoidea</taxon>
        <taxon>Geoemydidae</taxon>
        <taxon>Geoemydinae</taxon>
        <taxon>Mauremys</taxon>
    </lineage>
</organism>
<keyword evidence="2" id="KW-1185">Reference proteome</keyword>
<gene>
    <name evidence="1" type="ORF">KIL84_002293</name>
</gene>
<reference evidence="1" key="1">
    <citation type="submission" date="2021-09" db="EMBL/GenBank/DDBJ databases">
        <title>The genome of Mauremys mutica provides insights into the evolution of semi-aquatic lifestyle.</title>
        <authorList>
            <person name="Gong S."/>
            <person name="Gao Y."/>
        </authorList>
    </citation>
    <scope>NUCLEOTIDE SEQUENCE</scope>
    <source>
        <strain evidence="1">MM-2020</strain>
        <tissue evidence="1">Muscle</tissue>
    </source>
</reference>
<dbReference type="EMBL" id="JAHDVG010000480">
    <property type="protein sequence ID" value="KAH1174149.1"/>
    <property type="molecule type" value="Genomic_DNA"/>
</dbReference>
<dbReference type="AlphaFoldDB" id="A0A9D4AY24"/>
<accession>A0A9D4AY24</accession>
<dbReference type="Proteomes" id="UP000827986">
    <property type="component" value="Unassembled WGS sequence"/>
</dbReference>
<name>A0A9D4AY24_9SAUR</name>